<keyword evidence="1" id="KW-1133">Transmembrane helix</keyword>
<accession>A0A1D8EQ66</accession>
<gene>
    <name evidence="2" type="ORF">SEA_TAQUITO_51</name>
</gene>
<keyword evidence="1" id="KW-0472">Membrane</keyword>
<dbReference type="Proteomes" id="UP000224956">
    <property type="component" value="Segment"/>
</dbReference>
<proteinExistence type="predicted"/>
<evidence type="ECO:0000313" key="3">
    <source>
        <dbReference type="Proteomes" id="UP000224956"/>
    </source>
</evidence>
<keyword evidence="3" id="KW-1185">Reference proteome</keyword>
<feature type="transmembrane region" description="Helical" evidence="1">
    <location>
        <begin position="39"/>
        <end position="58"/>
    </location>
</feature>
<organism evidence="2 3">
    <name type="scientific">Mycobacterium phage Taquito</name>
    <dbReference type="NCBI Taxonomy" id="1897500"/>
    <lineage>
        <taxon>Viruses</taxon>
        <taxon>Duplodnaviria</taxon>
        <taxon>Heunggongvirae</taxon>
        <taxon>Uroviricota</taxon>
        <taxon>Caudoviricetes</taxon>
        <taxon>Weiservirinae</taxon>
        <taxon>Fionnbharthvirus</taxon>
        <taxon>Fionnbharthvirus taquito</taxon>
    </lineage>
</organism>
<evidence type="ECO:0000313" key="2">
    <source>
        <dbReference type="EMBL" id="AOT23171.1"/>
    </source>
</evidence>
<dbReference type="EMBL" id="KX621007">
    <property type="protein sequence ID" value="AOT23171.1"/>
    <property type="molecule type" value="Genomic_DNA"/>
</dbReference>
<sequence length="60" mass="6504">MSPRSIRPTLSPAPYCVGCATHHTRRCDQQRRINRAKTAFGLVCLLAADVLIGVAIGVQL</sequence>
<name>A0A1D8EQ66_9CAUD</name>
<evidence type="ECO:0000256" key="1">
    <source>
        <dbReference type="SAM" id="Phobius"/>
    </source>
</evidence>
<reference evidence="2 3" key="1">
    <citation type="submission" date="2016-07" db="EMBL/GenBank/DDBJ databases">
        <authorList>
            <person name="Henderson J.H."/>
            <person name="Agbayani G."/>
            <person name="Akanbi A."/>
            <person name="Allen L."/>
            <person name="Anton T."/>
            <person name="Bauer V."/>
            <person name="Benoit R."/>
            <person name="Bhakta Y."/>
            <person name="Binongcal M.A."/>
            <person name="Bobovsky T."/>
            <person name="Bual H."/>
            <person name="Calley B."/>
            <person name="Clark M."/>
            <person name="Conahan B."/>
            <person name="Cone E."/>
            <person name="Dardis C."/>
            <person name="Fangman M."/>
            <person name="Flatgard B."/>
            <person name="Focht K."/>
            <person name="Geraci K."/>
            <person name="Goodwin B."/>
            <person name="Hanson H."/>
            <person name="Hunt G."/>
            <person name="Hutton S."/>
            <person name="Illback M."/>
            <person name="Jamsa A."/>
            <person name="Konzek B."/>
            <person name="Kraus A."/>
            <person name="Kuenzi M."/>
            <person name="Laird K."/>
            <person name="Lieb M."/>
            <person name="MacKenzie A."/>
            <person name="Maurer K."/>
            <person name="Miera M."/>
            <person name="Mishler B."/>
            <person name="Naughton C."/>
            <person name="Nease R."/>
            <person name="Nelson B."/>
            <person name="Nigg N."/>
            <person name="O'Sullivan K."/>
            <person name="Orion I."/>
            <person name="Peterson C."/>
            <person name="Peterson S."/>
            <person name="Roletto M."/>
            <person name="Rush L."/>
            <person name="Schlatter T."/>
            <person name="Seidl R."/>
            <person name="Sevy E."/>
            <person name="Sonderby V."/>
            <person name="Souers H."/>
            <person name="Syvertson H."/>
            <person name="Taggard K."/>
            <person name="Takasugi J."/>
            <person name="Tietge S."/>
            <person name="Vasquez C."/>
            <person name="Velasco R."/>
            <person name="Virk M."/>
            <person name="Vologdin S."/>
            <person name="Wing S."/>
            <person name="Winslow J."/>
            <person name="Young E."/>
            <person name="Cunanan N."/>
            <person name="Dasiuk E."/>
            <person name="Fudge K."/>
            <person name="Murphy A."/>
            <person name="Poxleitner M.K."/>
            <person name="Ettinger A.-S.H."/>
            <person name="Anders K.R."/>
            <person name="Schaff J.E."/>
            <person name="Dashiell C.L."/>
            <person name="Macialek J.A."/>
            <person name="Braun M.A."/>
            <person name="Delesalle V.A."/>
            <person name="Hughes L.E."/>
            <person name="Ware V.C."/>
            <person name="Bradley K.W."/>
            <person name="Barker L.P."/>
            <person name="Asai D.J."/>
            <person name="Bowman C.A."/>
            <person name="Russell D.A."/>
            <person name="Pope W.H."/>
            <person name="Jacobs-Sera D."/>
            <person name="Hendrix R.W."/>
            <person name="Hatfull G.F."/>
        </authorList>
    </citation>
    <scope>NUCLEOTIDE SEQUENCE [LARGE SCALE GENOMIC DNA]</scope>
</reference>
<keyword evidence="1" id="KW-0812">Transmembrane</keyword>
<protein>
    <submittedName>
        <fullName evidence="2">Uncharacterized protein</fullName>
    </submittedName>
</protein>